<feature type="transmembrane region" description="Helical" evidence="5">
    <location>
        <begin position="7"/>
        <end position="25"/>
    </location>
</feature>
<name>A0A179DGY3_9SPHI</name>
<keyword evidence="7" id="KW-1185">Reference proteome</keyword>
<dbReference type="InterPro" id="IPR006710">
    <property type="entry name" value="Glyco_hydro_43"/>
</dbReference>
<evidence type="ECO:0000256" key="2">
    <source>
        <dbReference type="ARBA" id="ARBA00022801"/>
    </source>
</evidence>
<gene>
    <name evidence="6" type="ORF">A5893_05070</name>
</gene>
<keyword evidence="5" id="KW-1133">Transmembrane helix</keyword>
<evidence type="ECO:0000256" key="5">
    <source>
        <dbReference type="SAM" id="Phobius"/>
    </source>
</evidence>
<dbReference type="CDD" id="cd08986">
    <property type="entry name" value="GH43-like"/>
    <property type="match status" value="1"/>
</dbReference>
<accession>A0A179DGY3</accession>
<dbReference type="PANTHER" id="PTHR42812">
    <property type="entry name" value="BETA-XYLOSIDASE"/>
    <property type="match status" value="1"/>
</dbReference>
<dbReference type="Proteomes" id="UP000078459">
    <property type="component" value="Unassembled WGS sequence"/>
</dbReference>
<sequence>MIKISAWIYVCIITLIITSISYRSYAQAINDSFSDPNAPIDDTTLTVPQVVKPILDVWMRDTYIMRAPDGYYYMTGTVNMDETNKDKANSKDYNTGVRLWKSTDLKNWIAMGEVWSFIDDGADWQKRGKPLASNALKNDAKDEIKRALWAPELHYIKSKKKWLIAACMNNGNGSFVLESISGKPEGPYRNIEGCKDKPIFNQIDLGIFEDTDGEVYLIGHNHFIAKMKDDLSDIEEPFKRIEETPYQPEPYIEGVFIVKHHNKYQLLQTVWSVPKPGGGYTYLRPKDENNVYSYDVIVAESDHIYGPYGKRYPAILQGGHNNLFQDDKNEWWSTTFFNPRGIMGAKFPVTCRPAIVPVKWENNKLRPDLERANLFYGK</sequence>
<reference evidence="6 7" key="1">
    <citation type="submission" date="2016-04" db="EMBL/GenBank/DDBJ databases">
        <authorList>
            <person name="Evans L.H."/>
            <person name="Alamgir A."/>
            <person name="Owens N."/>
            <person name="Weber N.D."/>
            <person name="Virtaneva K."/>
            <person name="Barbian K."/>
            <person name="Babar A."/>
            <person name="Rosenke K."/>
        </authorList>
    </citation>
    <scope>NUCLEOTIDE SEQUENCE [LARGE SCALE GENOMIC DNA]</scope>
    <source>
        <strain evidence="6 7">CCM 8644</strain>
    </source>
</reference>
<proteinExistence type="inferred from homology"/>
<dbReference type="PANTHER" id="PTHR42812:SF14">
    <property type="entry name" value="SECRETED PROTEIN"/>
    <property type="match status" value="1"/>
</dbReference>
<keyword evidence="5" id="KW-0472">Membrane</keyword>
<dbReference type="SUPFAM" id="SSF75005">
    <property type="entry name" value="Arabinanase/levansucrase/invertase"/>
    <property type="match status" value="1"/>
</dbReference>
<keyword evidence="2 4" id="KW-0378">Hydrolase</keyword>
<dbReference type="STRING" id="1826909.A5893_05070"/>
<comment type="similarity">
    <text evidence="1 4">Belongs to the glycosyl hydrolase 43 family.</text>
</comment>
<evidence type="ECO:0000256" key="3">
    <source>
        <dbReference type="ARBA" id="ARBA00023295"/>
    </source>
</evidence>
<dbReference type="EMBL" id="LWHJ01000022">
    <property type="protein sequence ID" value="OAQ40325.1"/>
    <property type="molecule type" value="Genomic_DNA"/>
</dbReference>
<dbReference type="InterPro" id="IPR051795">
    <property type="entry name" value="Glycosyl_Hydrlase_43"/>
</dbReference>
<dbReference type="Pfam" id="PF04616">
    <property type="entry name" value="Glyco_hydro_43"/>
    <property type="match status" value="1"/>
</dbReference>
<keyword evidence="5" id="KW-0812">Transmembrane</keyword>
<dbReference type="InterPro" id="IPR023296">
    <property type="entry name" value="Glyco_hydro_beta-prop_sf"/>
</dbReference>
<evidence type="ECO:0000313" key="7">
    <source>
        <dbReference type="Proteomes" id="UP000078459"/>
    </source>
</evidence>
<dbReference type="Gene3D" id="2.115.10.20">
    <property type="entry name" value="Glycosyl hydrolase domain, family 43"/>
    <property type="match status" value="1"/>
</dbReference>
<comment type="caution">
    <text evidence="6">The sequence shown here is derived from an EMBL/GenBank/DDBJ whole genome shotgun (WGS) entry which is preliminary data.</text>
</comment>
<protein>
    <submittedName>
        <fullName evidence="6">Glycosyl hydrolase family 43</fullName>
    </submittedName>
</protein>
<dbReference type="AlphaFoldDB" id="A0A179DGY3"/>
<evidence type="ECO:0000256" key="1">
    <source>
        <dbReference type="ARBA" id="ARBA00009865"/>
    </source>
</evidence>
<evidence type="ECO:0000256" key="4">
    <source>
        <dbReference type="RuleBase" id="RU361187"/>
    </source>
</evidence>
<organism evidence="6 7">
    <name type="scientific">Pedobacter psychrophilus</name>
    <dbReference type="NCBI Taxonomy" id="1826909"/>
    <lineage>
        <taxon>Bacteria</taxon>
        <taxon>Pseudomonadati</taxon>
        <taxon>Bacteroidota</taxon>
        <taxon>Sphingobacteriia</taxon>
        <taxon>Sphingobacteriales</taxon>
        <taxon>Sphingobacteriaceae</taxon>
        <taxon>Pedobacter</taxon>
    </lineage>
</organism>
<reference evidence="6 7" key="2">
    <citation type="submission" date="2016-06" db="EMBL/GenBank/DDBJ databases">
        <title>Pedobacter psychrophilus sp. nov., isolated from Antarctic fragmentary rock.</title>
        <authorList>
            <person name="Svec P."/>
        </authorList>
    </citation>
    <scope>NUCLEOTIDE SEQUENCE [LARGE SCALE GENOMIC DNA]</scope>
    <source>
        <strain evidence="6 7">CCM 8644</strain>
    </source>
</reference>
<dbReference type="RefSeq" id="WP_068821562.1">
    <property type="nucleotide sequence ID" value="NZ_LWHJ01000022.1"/>
</dbReference>
<dbReference type="GO" id="GO:0004553">
    <property type="term" value="F:hydrolase activity, hydrolyzing O-glycosyl compounds"/>
    <property type="evidence" value="ECO:0007669"/>
    <property type="project" value="InterPro"/>
</dbReference>
<evidence type="ECO:0000313" key="6">
    <source>
        <dbReference type="EMBL" id="OAQ40325.1"/>
    </source>
</evidence>
<dbReference type="GO" id="GO:0005975">
    <property type="term" value="P:carbohydrate metabolic process"/>
    <property type="evidence" value="ECO:0007669"/>
    <property type="project" value="InterPro"/>
</dbReference>
<dbReference type="OrthoDB" id="9758923at2"/>
<keyword evidence="3 4" id="KW-0326">Glycosidase</keyword>